<organism evidence="5">
    <name type="scientific">freshwater metagenome</name>
    <dbReference type="NCBI Taxonomy" id="449393"/>
    <lineage>
        <taxon>unclassified sequences</taxon>
        <taxon>metagenomes</taxon>
        <taxon>ecological metagenomes</taxon>
    </lineage>
</organism>
<dbReference type="Pfam" id="PF07729">
    <property type="entry name" value="FCD"/>
    <property type="match status" value="1"/>
</dbReference>
<dbReference type="EMBL" id="CAEZVY010000017">
    <property type="protein sequence ID" value="CAB4637186.1"/>
    <property type="molecule type" value="Genomic_DNA"/>
</dbReference>
<evidence type="ECO:0000259" key="4">
    <source>
        <dbReference type="PROSITE" id="PS50949"/>
    </source>
</evidence>
<evidence type="ECO:0000256" key="1">
    <source>
        <dbReference type="ARBA" id="ARBA00023015"/>
    </source>
</evidence>
<protein>
    <submittedName>
        <fullName evidence="5">Unannotated protein</fullName>
    </submittedName>
</protein>
<evidence type="ECO:0000313" key="6">
    <source>
        <dbReference type="EMBL" id="CAB4637186.1"/>
    </source>
</evidence>
<keyword evidence="3" id="KW-0804">Transcription</keyword>
<dbReference type="InterPro" id="IPR011711">
    <property type="entry name" value="GntR_C"/>
</dbReference>
<dbReference type="PROSITE" id="PS50949">
    <property type="entry name" value="HTH_GNTR"/>
    <property type="match status" value="1"/>
</dbReference>
<dbReference type="SMART" id="SM00345">
    <property type="entry name" value="HTH_GNTR"/>
    <property type="match status" value="1"/>
</dbReference>
<dbReference type="Gene3D" id="1.10.10.10">
    <property type="entry name" value="Winged helix-like DNA-binding domain superfamily/Winged helix DNA-binding domain"/>
    <property type="match status" value="1"/>
</dbReference>
<dbReference type="GO" id="GO:0003700">
    <property type="term" value="F:DNA-binding transcription factor activity"/>
    <property type="evidence" value="ECO:0007669"/>
    <property type="project" value="InterPro"/>
</dbReference>
<evidence type="ECO:0000256" key="3">
    <source>
        <dbReference type="ARBA" id="ARBA00023163"/>
    </source>
</evidence>
<keyword evidence="2" id="KW-0238">DNA-binding</keyword>
<accession>A0A6J6DP86</accession>
<gene>
    <name evidence="5" type="ORF">UFOPK1684_00420</name>
    <name evidence="6" type="ORF">UFOPK2158_00266</name>
</gene>
<dbReference type="SMART" id="SM00895">
    <property type="entry name" value="FCD"/>
    <property type="match status" value="1"/>
</dbReference>
<dbReference type="Pfam" id="PF00392">
    <property type="entry name" value="GntR"/>
    <property type="match status" value="1"/>
</dbReference>
<sequence>MVVRRTTLVGATVDELISLIETRQLSAGDSLPSTAELAEQLDVSRTVVREAIAELAGQGLLIRRQGKDTEISFPDSDQFERMVRLRFALAGAQFDQLQEFRVTIEIGAARLAAQRATVEDNIALKKRLDAIVSVTDMSLLHEADQAFHSEVARISRNDFIIMSLEGISPLLIELRKRAWSGWVGAGRNLQELIHAHAEVLDAIVAREPEWAAEAMARHLDQARMGLEVAPHVASHSA</sequence>
<dbReference type="SUPFAM" id="SSF48008">
    <property type="entry name" value="GntR ligand-binding domain-like"/>
    <property type="match status" value="1"/>
</dbReference>
<dbReference type="CDD" id="cd07377">
    <property type="entry name" value="WHTH_GntR"/>
    <property type="match status" value="1"/>
</dbReference>
<dbReference type="InterPro" id="IPR008920">
    <property type="entry name" value="TF_FadR/GntR_C"/>
</dbReference>
<proteinExistence type="predicted"/>
<evidence type="ECO:0000313" key="5">
    <source>
        <dbReference type="EMBL" id="CAB4565867.1"/>
    </source>
</evidence>
<dbReference type="InterPro" id="IPR036390">
    <property type="entry name" value="WH_DNA-bd_sf"/>
</dbReference>
<dbReference type="PANTHER" id="PTHR43537:SF5">
    <property type="entry name" value="UXU OPERON TRANSCRIPTIONAL REGULATOR"/>
    <property type="match status" value="1"/>
</dbReference>
<keyword evidence="1" id="KW-0805">Transcription regulation</keyword>
<feature type="domain" description="HTH gntR-type" evidence="4">
    <location>
        <begin position="6"/>
        <end position="74"/>
    </location>
</feature>
<reference evidence="5" key="1">
    <citation type="submission" date="2020-05" db="EMBL/GenBank/DDBJ databases">
        <authorList>
            <person name="Chiriac C."/>
            <person name="Salcher M."/>
            <person name="Ghai R."/>
            <person name="Kavagutti S V."/>
        </authorList>
    </citation>
    <scope>NUCLEOTIDE SEQUENCE</scope>
</reference>
<evidence type="ECO:0000256" key="2">
    <source>
        <dbReference type="ARBA" id="ARBA00023125"/>
    </source>
</evidence>
<dbReference type="InterPro" id="IPR036388">
    <property type="entry name" value="WH-like_DNA-bd_sf"/>
</dbReference>
<dbReference type="AlphaFoldDB" id="A0A6J6DP86"/>
<dbReference type="GO" id="GO:0003677">
    <property type="term" value="F:DNA binding"/>
    <property type="evidence" value="ECO:0007669"/>
    <property type="project" value="UniProtKB-KW"/>
</dbReference>
<name>A0A6J6DP86_9ZZZZ</name>
<dbReference type="InterPro" id="IPR000524">
    <property type="entry name" value="Tscrpt_reg_HTH_GntR"/>
</dbReference>
<dbReference type="PRINTS" id="PR00035">
    <property type="entry name" value="HTHGNTR"/>
</dbReference>
<dbReference type="SUPFAM" id="SSF46785">
    <property type="entry name" value="Winged helix' DNA-binding domain"/>
    <property type="match status" value="1"/>
</dbReference>
<dbReference type="PANTHER" id="PTHR43537">
    <property type="entry name" value="TRANSCRIPTIONAL REGULATOR, GNTR FAMILY"/>
    <property type="match status" value="1"/>
</dbReference>
<dbReference type="Gene3D" id="1.20.120.530">
    <property type="entry name" value="GntR ligand-binding domain-like"/>
    <property type="match status" value="1"/>
</dbReference>
<dbReference type="EMBL" id="CAEZTM010000012">
    <property type="protein sequence ID" value="CAB4565867.1"/>
    <property type="molecule type" value="Genomic_DNA"/>
</dbReference>